<proteinExistence type="predicted"/>
<sequence length="126" mass="13458">MDTYQAGVCNIGGAEVARRRQVAIIGGVTYLALALYTIIANFSPLASFFLLAPASVFAIGFVQSRKRFCLAYGLMGTFNFQKLGSITKVEDKAALAADRKMALSIIVQSLGIAFILTALVIAINSF</sequence>
<dbReference type="EMBL" id="CAEZSP010000001">
    <property type="protein sequence ID" value="CAB4534402.1"/>
    <property type="molecule type" value="Genomic_DNA"/>
</dbReference>
<keyword evidence="1" id="KW-1133">Transmembrane helix</keyword>
<feature type="transmembrane region" description="Helical" evidence="1">
    <location>
        <begin position="45"/>
        <end position="62"/>
    </location>
</feature>
<evidence type="ECO:0000256" key="1">
    <source>
        <dbReference type="SAM" id="Phobius"/>
    </source>
</evidence>
<evidence type="ECO:0000313" key="2">
    <source>
        <dbReference type="EMBL" id="CAB4534402.1"/>
    </source>
</evidence>
<dbReference type="EMBL" id="CAEZVG010000002">
    <property type="protein sequence ID" value="CAB4616357.1"/>
    <property type="molecule type" value="Genomic_DNA"/>
</dbReference>
<accession>A0A6J6B5P9</accession>
<feature type="transmembrane region" description="Helical" evidence="1">
    <location>
        <begin position="22"/>
        <end position="39"/>
    </location>
</feature>
<organism evidence="2">
    <name type="scientific">freshwater metagenome</name>
    <dbReference type="NCBI Taxonomy" id="449393"/>
    <lineage>
        <taxon>unclassified sequences</taxon>
        <taxon>metagenomes</taxon>
        <taxon>ecological metagenomes</taxon>
    </lineage>
</organism>
<dbReference type="AlphaFoldDB" id="A0A6J6B5P9"/>
<keyword evidence="1" id="KW-0812">Transmembrane</keyword>
<reference evidence="2" key="1">
    <citation type="submission" date="2020-05" db="EMBL/GenBank/DDBJ databases">
        <authorList>
            <person name="Chiriac C."/>
            <person name="Salcher M."/>
            <person name="Ghai R."/>
            <person name="Kavagutti S V."/>
        </authorList>
    </citation>
    <scope>NUCLEOTIDE SEQUENCE</scope>
</reference>
<gene>
    <name evidence="2" type="ORF">UFOPK1440_00009</name>
    <name evidence="3" type="ORF">UFOPK1946_00083</name>
</gene>
<evidence type="ECO:0000313" key="3">
    <source>
        <dbReference type="EMBL" id="CAB4616357.1"/>
    </source>
</evidence>
<keyword evidence="1" id="KW-0472">Membrane</keyword>
<name>A0A6J6B5P9_9ZZZZ</name>
<feature type="transmembrane region" description="Helical" evidence="1">
    <location>
        <begin position="102"/>
        <end position="123"/>
    </location>
</feature>
<protein>
    <submittedName>
        <fullName evidence="2">Unannotated protein</fullName>
    </submittedName>
</protein>